<dbReference type="OrthoDB" id="18074at2"/>
<sequence>MFINTYNSSEEFYNTTQNFPTLFKLGFIRDQFGLKDWKFDWLISNDIEDLDSDGIFIQILRALPIIGTVMGISRIYSVWSTNTLDDSLKDKIIHTIVGLIETCGLGVITLIMKIFYFILANVILAIVPPCVRIRRGSEAEENMKELLIDTLSFGL</sequence>
<dbReference type="KEGG" id="chla:C834K_0602"/>
<dbReference type="EMBL" id="LS992154">
    <property type="protein sequence ID" value="SYX09056.1"/>
    <property type="molecule type" value="Genomic_DNA"/>
</dbReference>
<protein>
    <submittedName>
        <fullName evidence="2">Uncharacterized protein</fullName>
    </submittedName>
</protein>
<name>A0A3B0PW29_9CHLA</name>
<feature type="transmembrane region" description="Helical" evidence="1">
    <location>
        <begin position="59"/>
        <end position="79"/>
    </location>
</feature>
<organism evidence="2 3">
    <name type="scientific">Chlamydia poikilotherma</name>
    <dbReference type="NCBI Taxonomy" id="1967783"/>
    <lineage>
        <taxon>Bacteria</taxon>
        <taxon>Pseudomonadati</taxon>
        <taxon>Chlamydiota</taxon>
        <taxon>Chlamydiia</taxon>
        <taxon>Chlamydiales</taxon>
        <taxon>Chlamydiaceae</taxon>
        <taxon>Chlamydia/Chlamydophila group</taxon>
        <taxon>Chlamydia</taxon>
    </lineage>
</organism>
<evidence type="ECO:0000313" key="2">
    <source>
        <dbReference type="EMBL" id="SYX09056.1"/>
    </source>
</evidence>
<keyword evidence="1" id="KW-0812">Transmembrane</keyword>
<proteinExistence type="predicted"/>
<keyword evidence="1" id="KW-1133">Transmembrane helix</keyword>
<keyword evidence="1" id="KW-0472">Membrane</keyword>
<reference evidence="3" key="1">
    <citation type="submission" date="2017-11" db="EMBL/GenBank/DDBJ databases">
        <authorList>
            <person name="Seth-Smith MB H."/>
        </authorList>
    </citation>
    <scope>NUCLEOTIDE SEQUENCE [LARGE SCALE GENOMIC DNA]</scope>
</reference>
<gene>
    <name evidence="2" type="ORF">C834K_0602</name>
</gene>
<dbReference type="AlphaFoldDB" id="A0A3B0PW29"/>
<accession>A0A3B0PW29</accession>
<feature type="transmembrane region" description="Helical" evidence="1">
    <location>
        <begin position="99"/>
        <end position="127"/>
    </location>
</feature>
<evidence type="ECO:0000313" key="3">
    <source>
        <dbReference type="Proteomes" id="UP000258476"/>
    </source>
</evidence>
<evidence type="ECO:0000256" key="1">
    <source>
        <dbReference type="SAM" id="Phobius"/>
    </source>
</evidence>
<dbReference type="Proteomes" id="UP000258476">
    <property type="component" value="Chromosome"/>
</dbReference>
<keyword evidence="3" id="KW-1185">Reference proteome</keyword>
<dbReference type="RefSeq" id="WP_117274359.1">
    <property type="nucleotide sequence ID" value="NZ_LS992154.1"/>
</dbReference>